<feature type="domain" description="DNA methylase N-4/N-6" evidence="5">
    <location>
        <begin position="111"/>
        <end position="216"/>
    </location>
</feature>
<dbReference type="InterPro" id="IPR002941">
    <property type="entry name" value="DNA_methylase_N4/N6"/>
</dbReference>
<evidence type="ECO:0000259" key="5">
    <source>
        <dbReference type="Pfam" id="PF01555"/>
    </source>
</evidence>
<accession>A0A239CM13</accession>
<evidence type="ECO:0000313" key="6">
    <source>
        <dbReference type="EMBL" id="SNS21177.1"/>
    </source>
</evidence>
<dbReference type="GO" id="GO:0032259">
    <property type="term" value="P:methylation"/>
    <property type="evidence" value="ECO:0007669"/>
    <property type="project" value="UniProtKB-KW"/>
</dbReference>
<dbReference type="OrthoDB" id="9773571at2"/>
<evidence type="ECO:0000256" key="2">
    <source>
        <dbReference type="ARBA" id="ARBA00022679"/>
    </source>
</evidence>
<comment type="catalytic activity">
    <reaction evidence="3">
        <text>a 2'-deoxyadenosine in DNA + S-adenosyl-L-methionine = an N(6)-methyl-2'-deoxyadenosine in DNA + S-adenosyl-L-homocysteine + H(+)</text>
        <dbReference type="Rhea" id="RHEA:15197"/>
        <dbReference type="Rhea" id="RHEA-COMP:12418"/>
        <dbReference type="Rhea" id="RHEA-COMP:12419"/>
        <dbReference type="ChEBI" id="CHEBI:15378"/>
        <dbReference type="ChEBI" id="CHEBI:57856"/>
        <dbReference type="ChEBI" id="CHEBI:59789"/>
        <dbReference type="ChEBI" id="CHEBI:90615"/>
        <dbReference type="ChEBI" id="CHEBI:90616"/>
        <dbReference type="EC" id="2.1.1.72"/>
    </reaction>
</comment>
<dbReference type="GO" id="GO:0003677">
    <property type="term" value="F:DNA binding"/>
    <property type="evidence" value="ECO:0007669"/>
    <property type="project" value="InterPro"/>
</dbReference>
<dbReference type="RefSeq" id="WP_089218272.1">
    <property type="nucleotide sequence ID" value="NZ_FZOS01000002.1"/>
</dbReference>
<dbReference type="EMBL" id="FZOS01000002">
    <property type="protein sequence ID" value="SNS21177.1"/>
    <property type="molecule type" value="Genomic_DNA"/>
</dbReference>
<keyword evidence="2 6" id="KW-0808">Transferase</keyword>
<dbReference type="GO" id="GO:0008170">
    <property type="term" value="F:N-methyltransferase activity"/>
    <property type="evidence" value="ECO:0007669"/>
    <property type="project" value="InterPro"/>
</dbReference>
<dbReference type="GO" id="GO:0009007">
    <property type="term" value="F:site-specific DNA-methyltransferase (adenine-specific) activity"/>
    <property type="evidence" value="ECO:0007669"/>
    <property type="project" value="UniProtKB-EC"/>
</dbReference>
<dbReference type="EC" id="2.1.1.-" evidence="4"/>
<protein>
    <recommendedName>
        <fullName evidence="4">Methyltransferase</fullName>
        <ecNumber evidence="4">2.1.1.-</ecNumber>
    </recommendedName>
</protein>
<dbReference type="SUPFAM" id="SSF53335">
    <property type="entry name" value="S-adenosyl-L-methionine-dependent methyltransferases"/>
    <property type="match status" value="1"/>
</dbReference>
<gene>
    <name evidence="6" type="ORF">SAMN06295912_102287</name>
</gene>
<dbReference type="Pfam" id="PF01555">
    <property type="entry name" value="N6_N4_Mtase"/>
    <property type="match status" value="1"/>
</dbReference>
<dbReference type="AlphaFoldDB" id="A0A239CM13"/>
<sequence length="239" mass="26710">MVTSPVQIGPATLYCGDAYQIRPSLGFFDADVMDPPYLFDNSGGGTFRKSRVGADRIVAEGLDQGFDRTIINPLLCGAVAVFCHNDQLPELLPYLDGVFHRFALLMWTKPNPMPMRNRHYLPDTEPFIHAWNRGYHPIGEHHDMHRWIHANSMPTKLFDHPTVKPMAVMEKILRNVSGEAICDPFMGTGSTGVAAIRAGKRFTGIEKNPAHFATAVERLRTAWEQINDRAQAPKIEATA</sequence>
<keyword evidence="7" id="KW-1185">Reference proteome</keyword>
<evidence type="ECO:0000313" key="7">
    <source>
        <dbReference type="Proteomes" id="UP000198281"/>
    </source>
</evidence>
<dbReference type="Proteomes" id="UP000198281">
    <property type="component" value="Unassembled WGS sequence"/>
</dbReference>
<proteinExistence type="inferred from homology"/>
<comment type="similarity">
    <text evidence="4">Belongs to the N(4)/N(6)-methyltransferase family.</text>
</comment>
<dbReference type="InterPro" id="IPR029063">
    <property type="entry name" value="SAM-dependent_MTases_sf"/>
</dbReference>
<evidence type="ECO:0000256" key="1">
    <source>
        <dbReference type="ARBA" id="ARBA00022603"/>
    </source>
</evidence>
<evidence type="ECO:0000256" key="4">
    <source>
        <dbReference type="RuleBase" id="RU362026"/>
    </source>
</evidence>
<dbReference type="PRINTS" id="PR00508">
    <property type="entry name" value="S21N4MTFRASE"/>
</dbReference>
<organism evidence="6 7">
    <name type="scientific">Edaphosphingomonas laterariae</name>
    <dbReference type="NCBI Taxonomy" id="861865"/>
    <lineage>
        <taxon>Bacteria</taxon>
        <taxon>Pseudomonadati</taxon>
        <taxon>Pseudomonadota</taxon>
        <taxon>Alphaproteobacteria</taxon>
        <taxon>Sphingomonadales</taxon>
        <taxon>Rhizorhabdaceae</taxon>
        <taxon>Edaphosphingomonas</taxon>
    </lineage>
</organism>
<dbReference type="InterPro" id="IPR001091">
    <property type="entry name" value="RM_Methyltransferase"/>
</dbReference>
<name>A0A239CM13_9SPHN</name>
<dbReference type="Gene3D" id="3.40.50.150">
    <property type="entry name" value="Vaccinia Virus protein VP39"/>
    <property type="match status" value="1"/>
</dbReference>
<reference evidence="7" key="1">
    <citation type="submission" date="2017-06" db="EMBL/GenBank/DDBJ databases">
        <authorList>
            <person name="Varghese N."/>
            <person name="Submissions S."/>
        </authorList>
    </citation>
    <scope>NUCLEOTIDE SEQUENCE [LARGE SCALE GENOMIC DNA]</scope>
    <source>
        <strain evidence="7">LNB2</strain>
    </source>
</reference>
<evidence type="ECO:0000256" key="3">
    <source>
        <dbReference type="ARBA" id="ARBA00047942"/>
    </source>
</evidence>
<keyword evidence="1 6" id="KW-0489">Methyltransferase</keyword>